<gene>
    <name evidence="2" type="ORF">F4V44_24570</name>
</gene>
<dbReference type="Proteomes" id="UP000326671">
    <property type="component" value="Unassembled WGS sequence"/>
</dbReference>
<evidence type="ECO:0000259" key="1">
    <source>
        <dbReference type="Pfam" id="PF04471"/>
    </source>
</evidence>
<dbReference type="InterPro" id="IPR011856">
    <property type="entry name" value="tRNA_endonuc-like_dom_sf"/>
</dbReference>
<dbReference type="PANTHER" id="PTHR30015">
    <property type="entry name" value="MRR RESTRICTION SYSTEM PROTEIN"/>
    <property type="match status" value="1"/>
</dbReference>
<dbReference type="Gene3D" id="3.40.1350.10">
    <property type="match status" value="1"/>
</dbReference>
<dbReference type="PANTHER" id="PTHR30015:SF6">
    <property type="entry name" value="SLL1429 PROTEIN"/>
    <property type="match status" value="1"/>
</dbReference>
<proteinExistence type="predicted"/>
<dbReference type="GO" id="GO:0003677">
    <property type="term" value="F:DNA binding"/>
    <property type="evidence" value="ECO:0007669"/>
    <property type="project" value="InterPro"/>
</dbReference>
<accession>A0A5J5GZP1</accession>
<reference evidence="2 3" key="1">
    <citation type="submission" date="2019-09" db="EMBL/GenBank/DDBJ databases">
        <title>Whole genome sequences of isolates from the Mars Exploration Rovers.</title>
        <authorList>
            <person name="Seuylemezian A."/>
            <person name="Vaishampayan P."/>
        </authorList>
    </citation>
    <scope>NUCLEOTIDE SEQUENCE [LARGE SCALE GENOMIC DNA]</scope>
    <source>
        <strain evidence="2 3">MER_TA_151</strain>
    </source>
</reference>
<dbReference type="InterPro" id="IPR011335">
    <property type="entry name" value="Restrct_endonuc-II-like"/>
</dbReference>
<feature type="domain" description="Restriction endonuclease type IV Mrr" evidence="1">
    <location>
        <begin position="200"/>
        <end position="311"/>
    </location>
</feature>
<evidence type="ECO:0000313" key="3">
    <source>
        <dbReference type="Proteomes" id="UP000326671"/>
    </source>
</evidence>
<sequence length="311" mass="36384">MNVRFLSMHVIHINPDNYIDLDDQGNEKAKHNQNAVKSGWIVMRPSGKLNKTSIYICPKPSFYYRDSFADLLTRTLFTEFPDESGFYTEVISGIIQFLTNRMPHYQLINLTHKDQCARCFNIKKFVKERDYHYQQCDEYITFNEPLCTWCSNHLLTLEKKKILKAFKIKQKEEEERKQQEHQRLLLEKARLYHTPVHDLNQITGFEFEELVGQRILPKVGYTNIEITRKTSDYGVDIIATSSSGKRTAFQCKRHKAKVGMKAIQEIYTAMTIFDCTEAIVVTNSTFSDQAKSVAPKLQVELWDKHKLLEIL</sequence>
<keyword evidence="2" id="KW-0255">Endonuclease</keyword>
<dbReference type="EMBL" id="VYKL01000048">
    <property type="protein sequence ID" value="KAA9013839.1"/>
    <property type="molecule type" value="Genomic_DNA"/>
</dbReference>
<keyword evidence="2" id="KW-0378">Hydrolase</keyword>
<dbReference type="SUPFAM" id="SSF52980">
    <property type="entry name" value="Restriction endonuclease-like"/>
    <property type="match status" value="1"/>
</dbReference>
<keyword evidence="3" id="KW-1185">Reference proteome</keyword>
<name>A0A5J5GZP1_9BACI</name>
<dbReference type="GO" id="GO:0009307">
    <property type="term" value="P:DNA restriction-modification system"/>
    <property type="evidence" value="ECO:0007669"/>
    <property type="project" value="InterPro"/>
</dbReference>
<keyword evidence="2" id="KW-0540">Nuclease</keyword>
<dbReference type="Pfam" id="PF04471">
    <property type="entry name" value="Mrr_cat"/>
    <property type="match status" value="1"/>
</dbReference>
<dbReference type="AlphaFoldDB" id="A0A5J5GZP1"/>
<dbReference type="GO" id="GO:0015666">
    <property type="term" value="F:restriction endodeoxyribonuclease activity"/>
    <property type="evidence" value="ECO:0007669"/>
    <property type="project" value="TreeGrafter"/>
</dbReference>
<dbReference type="OrthoDB" id="9797274at2"/>
<dbReference type="InterPro" id="IPR052906">
    <property type="entry name" value="Type_IV_Methyl-Rstrct_Enzyme"/>
</dbReference>
<comment type="caution">
    <text evidence="2">The sequence shown here is derived from an EMBL/GenBank/DDBJ whole genome shotgun (WGS) entry which is preliminary data.</text>
</comment>
<organism evidence="2 3">
    <name type="scientific">Niallia endozanthoxylica</name>
    <dbReference type="NCBI Taxonomy" id="2036016"/>
    <lineage>
        <taxon>Bacteria</taxon>
        <taxon>Bacillati</taxon>
        <taxon>Bacillota</taxon>
        <taxon>Bacilli</taxon>
        <taxon>Bacillales</taxon>
        <taxon>Bacillaceae</taxon>
        <taxon>Niallia</taxon>
    </lineage>
</organism>
<evidence type="ECO:0000313" key="2">
    <source>
        <dbReference type="EMBL" id="KAA9013839.1"/>
    </source>
</evidence>
<dbReference type="InterPro" id="IPR007560">
    <property type="entry name" value="Restrct_endonuc_IV_Mrr"/>
</dbReference>
<protein>
    <submittedName>
        <fullName evidence="2">Restriction endonuclease</fullName>
    </submittedName>
</protein>